<dbReference type="EMBL" id="JACCFY010000001">
    <property type="protein sequence ID" value="NYJ77619.1"/>
    <property type="molecule type" value="Genomic_DNA"/>
</dbReference>
<keyword evidence="4" id="KW-1185">Reference proteome</keyword>
<evidence type="ECO:0000313" key="3">
    <source>
        <dbReference type="EMBL" id="NYJ77619.1"/>
    </source>
</evidence>
<evidence type="ECO:0000256" key="1">
    <source>
        <dbReference type="SAM" id="MobiDB-lite"/>
    </source>
</evidence>
<name>A0A7Z0GLF4_9MICC</name>
<organism evidence="3 4">
    <name type="scientific">Nesterenkonia xinjiangensis</name>
    <dbReference type="NCBI Taxonomy" id="225327"/>
    <lineage>
        <taxon>Bacteria</taxon>
        <taxon>Bacillati</taxon>
        <taxon>Actinomycetota</taxon>
        <taxon>Actinomycetes</taxon>
        <taxon>Micrococcales</taxon>
        <taxon>Micrococcaceae</taxon>
        <taxon>Nesterenkonia</taxon>
    </lineage>
</organism>
<feature type="region of interest" description="Disordered" evidence="1">
    <location>
        <begin position="562"/>
        <end position="581"/>
    </location>
</feature>
<dbReference type="InterPro" id="IPR032830">
    <property type="entry name" value="XPB/Ssl2_N"/>
</dbReference>
<comment type="caution">
    <text evidence="3">The sequence shown here is derived from an EMBL/GenBank/DDBJ whole genome shotgun (WGS) entry which is preliminary data.</text>
</comment>
<protein>
    <recommendedName>
        <fullName evidence="2">Helicase XPB/Ssl2 N-terminal domain-containing protein</fullName>
    </recommendedName>
</protein>
<gene>
    <name evidence="3" type="ORF">HNR09_001030</name>
</gene>
<evidence type="ECO:0000259" key="2">
    <source>
        <dbReference type="Pfam" id="PF13625"/>
    </source>
</evidence>
<dbReference type="RefSeq" id="WP_179541076.1">
    <property type="nucleotide sequence ID" value="NZ_JACCFY010000001.1"/>
</dbReference>
<dbReference type="Pfam" id="PF13625">
    <property type="entry name" value="Helicase_C_3"/>
    <property type="match status" value="1"/>
</dbReference>
<dbReference type="AlphaFoldDB" id="A0A7Z0GLF4"/>
<proteinExistence type="predicted"/>
<dbReference type="Proteomes" id="UP000535437">
    <property type="component" value="Unassembled WGS sequence"/>
</dbReference>
<evidence type="ECO:0000313" key="4">
    <source>
        <dbReference type="Proteomes" id="UP000535437"/>
    </source>
</evidence>
<feature type="domain" description="Helicase XPB/Ssl2 N-terminal" evidence="2">
    <location>
        <begin position="419"/>
        <end position="538"/>
    </location>
</feature>
<accession>A0A7Z0GLF4</accession>
<sequence length="736" mass="77549">MPDAQLGLAALARRLAARDDADLASLLQARPDLVHPAPGDFTGLAVRAQSDMSLRHCLQRLDAGTLSVLGTLAARRPLTLPAEALDPVLERLQRLGLIFPDDDGASPAPPSSRSFSVPGSLPGVMAGLHLELTSPVLEPPRASSAAIPASLVRNAALSAVAELLAEVGDLLSALEAEPAATLRTGGVGMRELRRLTTVRSGAQRPADADIGETGWLLELAAAAGLVELDVDADRWRLTPTARRWRRAPRHRQHQLLVSGWLLAPRSPLLLRGPHPTARLAPALTPERQRGDAPALRARVLATAAELAAQAPAAPALYTLALPDDDEPGPQALTGALIDRMTWDRPVLITRVRGVLPPLVREAERLGLFAAGTLSEAGGLLAPQEGTGIAAGEEPAARRLARTAEHLADALPPQVDRIHVQSDLTAVAVGALAPEVAAGLEAIAEKETRGGVPTFRFTADSLRRGISAGWTAERIQQFLTSHSLSEVPSSLSTLVDDAARTWYGVTIGSAGSWLLERDPQRRAELLGHPALRALGLRELTAEVLVCDVDAERLARALGGLGLETRSADEPGAPGPSEQARASARLEDDLAEAAEAWTLPQSPWQQTPVRTVSAQEADPQLVSRTVTGLRSGAGSRAGAALAGGPEDRVAGDELEAGAVAGSDVMSLLRAAVRSRHPVWLRRVDAEGREHVLSGLPTGLNAGRVRLRQLEGGGESVLLVHRITAVRLLENTSDGEEPR</sequence>
<reference evidence="3 4" key="1">
    <citation type="submission" date="2020-07" db="EMBL/GenBank/DDBJ databases">
        <title>Sequencing the genomes of 1000 actinobacteria strains.</title>
        <authorList>
            <person name="Klenk H.-P."/>
        </authorList>
    </citation>
    <scope>NUCLEOTIDE SEQUENCE [LARGE SCALE GENOMIC DNA]</scope>
    <source>
        <strain evidence="3 4">DSM 15475</strain>
    </source>
</reference>